<dbReference type="SUPFAM" id="SSF47819">
    <property type="entry name" value="HRDC-like"/>
    <property type="match status" value="1"/>
</dbReference>
<accession>A0ABW1ILL7</accession>
<dbReference type="InterPro" id="IPR010997">
    <property type="entry name" value="HRDC-like_sf"/>
</dbReference>
<dbReference type="Proteomes" id="UP001596250">
    <property type="component" value="Unassembled WGS sequence"/>
</dbReference>
<protein>
    <submittedName>
        <fullName evidence="2">HRDC domain-containing protein</fullName>
    </submittedName>
</protein>
<dbReference type="EMBL" id="JBHSQV010000034">
    <property type="protein sequence ID" value="MFC5985958.1"/>
    <property type="molecule type" value="Genomic_DNA"/>
</dbReference>
<organism evidence="2 3">
    <name type="scientific">Marinicrinis lubricantis</name>
    <dbReference type="NCBI Taxonomy" id="2086470"/>
    <lineage>
        <taxon>Bacteria</taxon>
        <taxon>Bacillati</taxon>
        <taxon>Bacillota</taxon>
        <taxon>Bacilli</taxon>
        <taxon>Bacillales</taxon>
        <taxon>Paenibacillaceae</taxon>
    </lineage>
</organism>
<feature type="domain" description="HRDC" evidence="1">
    <location>
        <begin position="106"/>
        <end position="186"/>
    </location>
</feature>
<name>A0ABW1ILL7_9BACL</name>
<reference evidence="3" key="1">
    <citation type="journal article" date="2019" name="Int. J. Syst. Evol. Microbiol.">
        <title>The Global Catalogue of Microorganisms (GCM) 10K type strain sequencing project: providing services to taxonomists for standard genome sequencing and annotation.</title>
        <authorList>
            <consortium name="The Broad Institute Genomics Platform"/>
            <consortium name="The Broad Institute Genome Sequencing Center for Infectious Disease"/>
            <person name="Wu L."/>
            <person name="Ma J."/>
        </authorList>
    </citation>
    <scope>NUCLEOTIDE SEQUENCE [LARGE SCALE GENOMIC DNA]</scope>
    <source>
        <strain evidence="3">CCM 8749</strain>
    </source>
</reference>
<dbReference type="SMART" id="SM00341">
    <property type="entry name" value="HRDC"/>
    <property type="match status" value="1"/>
</dbReference>
<evidence type="ECO:0000313" key="2">
    <source>
        <dbReference type="EMBL" id="MFC5985958.1"/>
    </source>
</evidence>
<dbReference type="Gene3D" id="1.10.150.80">
    <property type="entry name" value="HRDC domain"/>
    <property type="match status" value="1"/>
</dbReference>
<dbReference type="InterPro" id="IPR044876">
    <property type="entry name" value="HRDC_dom_sf"/>
</dbReference>
<evidence type="ECO:0000313" key="3">
    <source>
        <dbReference type="Proteomes" id="UP001596250"/>
    </source>
</evidence>
<gene>
    <name evidence="2" type="ORF">ACFPXP_05870</name>
</gene>
<dbReference type="PROSITE" id="PS50967">
    <property type="entry name" value="HRDC"/>
    <property type="match status" value="1"/>
</dbReference>
<proteinExistence type="predicted"/>
<dbReference type="Pfam" id="PF00570">
    <property type="entry name" value="HRDC"/>
    <property type="match status" value="1"/>
</dbReference>
<dbReference type="RefSeq" id="WP_379893253.1">
    <property type="nucleotide sequence ID" value="NZ_CBCSCT010000019.1"/>
</dbReference>
<comment type="caution">
    <text evidence="2">The sequence shown here is derived from an EMBL/GenBank/DDBJ whole genome shotgun (WGS) entry which is preliminary data.</text>
</comment>
<dbReference type="InterPro" id="IPR002121">
    <property type="entry name" value="HRDC_dom"/>
</dbReference>
<keyword evidence="3" id="KW-1185">Reference proteome</keyword>
<evidence type="ECO:0000259" key="1">
    <source>
        <dbReference type="PROSITE" id="PS50967"/>
    </source>
</evidence>
<sequence>MQLLFLMTFEKKGLDGTAYPAQLSVSEEKGKLTVTWTEQEHQKRALQEQWYEGSDMEEMEYSMKCGTAAKLLAGYQAWVSSFMPKELLSTTPSDPSMDLIDYYCENEHDSSYYSKLVEWRRAKAKEKGMSPFFIASNRLLKRLCTFFPRTQEQFLLIPGFGLGKWNQYGQELAEILAESDTEETRFPLDWIVGSIDLDAYRSWQLNQRIQQWQQERERLTGHKKLLLGIQQLLPLEQIASLLSCTESEAVKQVEKLSKEGYDITPWAEKQLEQLDNKEKEKIVKAFKRHGTRFLKPVLTQVYTEEEQSSRGLDALYTIIRLLRMVYLSEGEEAAV</sequence>